<evidence type="ECO:0000313" key="3">
    <source>
        <dbReference type="Proteomes" id="UP000233551"/>
    </source>
</evidence>
<dbReference type="GO" id="GO:0003676">
    <property type="term" value="F:nucleic acid binding"/>
    <property type="evidence" value="ECO:0007669"/>
    <property type="project" value="InterPro"/>
</dbReference>
<protein>
    <recommendedName>
        <fullName evidence="1">RNase H type-1 domain-containing protein</fullName>
    </recommendedName>
</protein>
<comment type="caution">
    <text evidence="2">The sequence shown here is derived from an EMBL/GenBank/DDBJ whole genome shotgun (WGS) entry which is preliminary data.</text>
</comment>
<dbReference type="PROSITE" id="PS50879">
    <property type="entry name" value="RNASE_H_1"/>
    <property type="match status" value="1"/>
</dbReference>
<evidence type="ECO:0000259" key="1">
    <source>
        <dbReference type="PROSITE" id="PS50879"/>
    </source>
</evidence>
<dbReference type="GO" id="GO:0004523">
    <property type="term" value="F:RNA-DNA hybrid ribonuclease activity"/>
    <property type="evidence" value="ECO:0007669"/>
    <property type="project" value="InterPro"/>
</dbReference>
<dbReference type="InterPro" id="IPR012337">
    <property type="entry name" value="RNaseH-like_sf"/>
</dbReference>
<dbReference type="InterPro" id="IPR036397">
    <property type="entry name" value="RNaseH_sf"/>
</dbReference>
<dbReference type="CDD" id="cd09279">
    <property type="entry name" value="RNase_HI_like"/>
    <property type="match status" value="1"/>
</dbReference>
<feature type="domain" description="RNase H type-1" evidence="1">
    <location>
        <begin position="37"/>
        <end position="169"/>
    </location>
</feature>
<sequence length="257" mass="29037">KGHAIADHLAEFPIENYTPINSDFPDKGILQVNGEEDRPAWKMYFDGAVNSTGSGIGAVLISPDGRYYPVAVKIDLPCTNNVPEYEACILGLQAAIDFKVKKLEVFGDSMLTIFQTLGQWKTKDEKLVPYHEYLDELAENFDKVTFTYMPRLKYQFADALATLASMVSITTENLMEPLETEIAKGSAHCDAIEATDGKPWYEDIQRFLQTGQYPAFADCNDRKTLRRLAAHYFLSGEMLYRRSFNATLLWCVDENEA</sequence>
<dbReference type="Gene3D" id="3.30.420.10">
    <property type="entry name" value="Ribonuclease H-like superfamily/Ribonuclease H"/>
    <property type="match status" value="1"/>
</dbReference>
<dbReference type="STRING" id="22663.A0A2I0J8L1"/>
<dbReference type="Pfam" id="PF13456">
    <property type="entry name" value="RVT_3"/>
    <property type="match status" value="1"/>
</dbReference>
<proteinExistence type="predicted"/>
<dbReference type="SUPFAM" id="SSF53098">
    <property type="entry name" value="Ribonuclease H-like"/>
    <property type="match status" value="1"/>
</dbReference>
<name>A0A2I0J8L1_PUNGR</name>
<dbReference type="InterPro" id="IPR002156">
    <property type="entry name" value="RNaseH_domain"/>
</dbReference>
<organism evidence="2 3">
    <name type="scientific">Punica granatum</name>
    <name type="common">Pomegranate</name>
    <dbReference type="NCBI Taxonomy" id="22663"/>
    <lineage>
        <taxon>Eukaryota</taxon>
        <taxon>Viridiplantae</taxon>
        <taxon>Streptophyta</taxon>
        <taxon>Embryophyta</taxon>
        <taxon>Tracheophyta</taxon>
        <taxon>Spermatophyta</taxon>
        <taxon>Magnoliopsida</taxon>
        <taxon>eudicotyledons</taxon>
        <taxon>Gunneridae</taxon>
        <taxon>Pentapetalae</taxon>
        <taxon>rosids</taxon>
        <taxon>malvids</taxon>
        <taxon>Myrtales</taxon>
        <taxon>Lythraceae</taxon>
        <taxon>Punica</taxon>
    </lineage>
</organism>
<dbReference type="PANTHER" id="PTHR48475:SF1">
    <property type="entry name" value="RNASE H TYPE-1 DOMAIN-CONTAINING PROTEIN"/>
    <property type="match status" value="1"/>
</dbReference>
<dbReference type="Proteomes" id="UP000233551">
    <property type="component" value="Unassembled WGS sequence"/>
</dbReference>
<feature type="non-terminal residue" evidence="2">
    <location>
        <position position="1"/>
    </location>
</feature>
<dbReference type="EMBL" id="PGOL01001925">
    <property type="protein sequence ID" value="PKI52584.1"/>
    <property type="molecule type" value="Genomic_DNA"/>
</dbReference>
<keyword evidence="3" id="KW-1185">Reference proteome</keyword>
<gene>
    <name evidence="2" type="ORF">CRG98_027012</name>
</gene>
<dbReference type="AlphaFoldDB" id="A0A2I0J8L1"/>
<accession>A0A2I0J8L1</accession>
<reference evidence="2 3" key="1">
    <citation type="submission" date="2017-11" db="EMBL/GenBank/DDBJ databases">
        <title>De-novo sequencing of pomegranate (Punica granatum L.) genome.</title>
        <authorList>
            <person name="Akparov Z."/>
            <person name="Amiraslanov A."/>
            <person name="Hajiyeva S."/>
            <person name="Abbasov M."/>
            <person name="Kaur K."/>
            <person name="Hamwieh A."/>
            <person name="Solovyev V."/>
            <person name="Salamov A."/>
            <person name="Braich B."/>
            <person name="Kosarev P."/>
            <person name="Mahmoud A."/>
            <person name="Hajiyev E."/>
            <person name="Babayeva S."/>
            <person name="Izzatullayeva V."/>
            <person name="Mammadov A."/>
            <person name="Mammadov A."/>
            <person name="Sharifova S."/>
            <person name="Ojaghi J."/>
            <person name="Eynullazada K."/>
            <person name="Bayramov B."/>
            <person name="Abdulazimova A."/>
            <person name="Shahmuradov I."/>
        </authorList>
    </citation>
    <scope>NUCLEOTIDE SEQUENCE [LARGE SCALE GENOMIC DNA]</scope>
    <source>
        <strain evidence="3">cv. AG2017</strain>
        <tissue evidence="2">Leaf</tissue>
    </source>
</reference>
<evidence type="ECO:0000313" key="2">
    <source>
        <dbReference type="EMBL" id="PKI52584.1"/>
    </source>
</evidence>
<dbReference type="PANTHER" id="PTHR48475">
    <property type="entry name" value="RIBONUCLEASE H"/>
    <property type="match status" value="1"/>
</dbReference>